<proteinExistence type="predicted"/>
<feature type="non-terminal residue" evidence="1">
    <location>
        <position position="1"/>
    </location>
</feature>
<reference evidence="1" key="1">
    <citation type="submission" date="2021-04" db="EMBL/GenBank/DDBJ databases">
        <title>Genome based classification of Actinospica acidithermotolerans sp. nov., an actinobacterium isolated from an Indonesian hot spring.</title>
        <authorList>
            <person name="Kusuma A.B."/>
            <person name="Putra K.E."/>
            <person name="Nafisah S."/>
            <person name="Loh J."/>
            <person name="Nouioui I."/>
            <person name="Goodfellow M."/>
        </authorList>
    </citation>
    <scope>NUCLEOTIDE SEQUENCE</scope>
    <source>
        <strain evidence="1">CSCA 57</strain>
    </source>
</reference>
<evidence type="ECO:0000313" key="1">
    <source>
        <dbReference type="EMBL" id="MBR7838761.1"/>
    </source>
</evidence>
<name>A0A941EXF3_9ACTN</name>
<gene>
    <name evidence="1" type="ORF">KDL01_36170</name>
</gene>
<protein>
    <submittedName>
        <fullName evidence="1">Uncharacterized protein</fullName>
    </submittedName>
</protein>
<dbReference type="AlphaFoldDB" id="A0A941EXF3"/>
<dbReference type="EMBL" id="JAGSOG010000327">
    <property type="protein sequence ID" value="MBR7838761.1"/>
    <property type="molecule type" value="Genomic_DNA"/>
</dbReference>
<accession>A0A941EXF3</accession>
<comment type="caution">
    <text evidence="1">The sequence shown here is derived from an EMBL/GenBank/DDBJ whole genome shotgun (WGS) entry which is preliminary data.</text>
</comment>
<organism evidence="1 2">
    <name type="scientific">Actinospica durhamensis</name>
    <dbReference type="NCBI Taxonomy" id="1508375"/>
    <lineage>
        <taxon>Bacteria</taxon>
        <taxon>Bacillati</taxon>
        <taxon>Actinomycetota</taxon>
        <taxon>Actinomycetes</taxon>
        <taxon>Catenulisporales</taxon>
        <taxon>Actinospicaceae</taxon>
        <taxon>Actinospica</taxon>
    </lineage>
</organism>
<sequence>VHNGLGRGGQGLADAVEYGVEEFDRDVRVDCALEQFVKFGRVQAPDVGYPYGIHVPHNE</sequence>
<dbReference type="RefSeq" id="WP_212533211.1">
    <property type="nucleotide sequence ID" value="NZ_JAGSOG010000327.1"/>
</dbReference>
<keyword evidence="2" id="KW-1185">Reference proteome</keyword>
<evidence type="ECO:0000313" key="2">
    <source>
        <dbReference type="Proteomes" id="UP000675781"/>
    </source>
</evidence>
<dbReference type="Proteomes" id="UP000675781">
    <property type="component" value="Unassembled WGS sequence"/>
</dbReference>